<keyword evidence="1" id="KW-0547">Nucleotide-binding</keyword>
<dbReference type="Proteomes" id="UP000789342">
    <property type="component" value="Unassembled WGS sequence"/>
</dbReference>
<organism evidence="3 4">
    <name type="scientific">Acaulospora morrowiae</name>
    <dbReference type="NCBI Taxonomy" id="94023"/>
    <lineage>
        <taxon>Eukaryota</taxon>
        <taxon>Fungi</taxon>
        <taxon>Fungi incertae sedis</taxon>
        <taxon>Mucoromycota</taxon>
        <taxon>Glomeromycotina</taxon>
        <taxon>Glomeromycetes</taxon>
        <taxon>Diversisporales</taxon>
        <taxon>Acaulosporaceae</taxon>
        <taxon>Acaulospora</taxon>
    </lineage>
</organism>
<dbReference type="Pfam" id="PF00069">
    <property type="entry name" value="Pkinase"/>
    <property type="match status" value="1"/>
</dbReference>
<name>A0A9N9BF97_9GLOM</name>
<dbReference type="SUPFAM" id="SSF56112">
    <property type="entry name" value="Protein kinase-like (PK-like)"/>
    <property type="match status" value="1"/>
</dbReference>
<gene>
    <name evidence="3" type="ORF">AMORRO_LOCUS6094</name>
</gene>
<evidence type="ECO:0000313" key="4">
    <source>
        <dbReference type="Proteomes" id="UP000789342"/>
    </source>
</evidence>
<dbReference type="GO" id="GO:0004672">
    <property type="term" value="F:protein kinase activity"/>
    <property type="evidence" value="ECO:0007669"/>
    <property type="project" value="InterPro"/>
</dbReference>
<keyword evidence="4" id="KW-1185">Reference proteome</keyword>
<dbReference type="InterPro" id="IPR011009">
    <property type="entry name" value="Kinase-like_dom_sf"/>
</dbReference>
<protein>
    <submittedName>
        <fullName evidence="3">7117_t:CDS:1</fullName>
    </submittedName>
</protein>
<accession>A0A9N9BF97</accession>
<feature type="domain" description="Protein kinase" evidence="2">
    <location>
        <begin position="25"/>
        <end position="105"/>
    </location>
</feature>
<feature type="binding site" evidence="1">
    <location>
        <position position="54"/>
    </location>
    <ligand>
        <name>ATP</name>
        <dbReference type="ChEBI" id="CHEBI:30616"/>
    </ligand>
</feature>
<dbReference type="OrthoDB" id="6718656at2759"/>
<keyword evidence="1" id="KW-0067">ATP-binding</keyword>
<dbReference type="InterPro" id="IPR017441">
    <property type="entry name" value="Protein_kinase_ATP_BS"/>
</dbReference>
<dbReference type="PROSITE" id="PS00107">
    <property type="entry name" value="PROTEIN_KINASE_ATP"/>
    <property type="match status" value="1"/>
</dbReference>
<evidence type="ECO:0000313" key="3">
    <source>
        <dbReference type="EMBL" id="CAG8562714.1"/>
    </source>
</evidence>
<dbReference type="PROSITE" id="PS50011">
    <property type="entry name" value="PROTEIN_KINASE_DOM"/>
    <property type="match status" value="1"/>
</dbReference>
<dbReference type="GO" id="GO:0005524">
    <property type="term" value="F:ATP binding"/>
    <property type="evidence" value="ECO:0007669"/>
    <property type="project" value="UniProtKB-UniRule"/>
</dbReference>
<evidence type="ECO:0000259" key="2">
    <source>
        <dbReference type="PROSITE" id="PS50011"/>
    </source>
</evidence>
<evidence type="ECO:0000256" key="1">
    <source>
        <dbReference type="PROSITE-ProRule" id="PRU10141"/>
    </source>
</evidence>
<dbReference type="InterPro" id="IPR000719">
    <property type="entry name" value="Prot_kinase_dom"/>
</dbReference>
<proteinExistence type="predicted"/>
<sequence>MNEAKRLFQCAITEYKLNDIPIGKLKNKEVIGKGAYGYVYRCNIDEDSRMVAIKEISVGDEDSDTSIKSFLDELKVHSRAKNHRIIELFGMSYGQKVHIKHWVIF</sequence>
<dbReference type="Gene3D" id="3.30.200.20">
    <property type="entry name" value="Phosphorylase Kinase, domain 1"/>
    <property type="match status" value="1"/>
</dbReference>
<comment type="caution">
    <text evidence="3">The sequence shown here is derived from an EMBL/GenBank/DDBJ whole genome shotgun (WGS) entry which is preliminary data.</text>
</comment>
<dbReference type="EMBL" id="CAJVPV010003927">
    <property type="protein sequence ID" value="CAG8562714.1"/>
    <property type="molecule type" value="Genomic_DNA"/>
</dbReference>
<reference evidence="3" key="1">
    <citation type="submission" date="2021-06" db="EMBL/GenBank/DDBJ databases">
        <authorList>
            <person name="Kallberg Y."/>
            <person name="Tangrot J."/>
            <person name="Rosling A."/>
        </authorList>
    </citation>
    <scope>NUCLEOTIDE SEQUENCE</scope>
    <source>
        <strain evidence="3">CL551</strain>
    </source>
</reference>
<dbReference type="AlphaFoldDB" id="A0A9N9BF97"/>